<dbReference type="Proteomes" id="UP000095300">
    <property type="component" value="Unassembled WGS sequence"/>
</dbReference>
<accession>A0A1I8PR86</accession>
<keyword evidence="2" id="KW-1185">Reference proteome</keyword>
<proteinExistence type="predicted"/>
<gene>
    <name evidence="1" type="primary">106087430</name>
</gene>
<dbReference type="VEuPathDB" id="VectorBase:SCAU010364"/>
<dbReference type="EnsemblMetazoa" id="SCAU010364-RA">
    <property type="protein sequence ID" value="SCAU010364-PA"/>
    <property type="gene ID" value="SCAU010364"/>
</dbReference>
<reference evidence="1" key="1">
    <citation type="submission" date="2020-05" db="UniProtKB">
        <authorList>
            <consortium name="EnsemblMetazoa"/>
        </authorList>
    </citation>
    <scope>IDENTIFICATION</scope>
    <source>
        <strain evidence="1">USDA</strain>
    </source>
</reference>
<evidence type="ECO:0000313" key="2">
    <source>
        <dbReference type="Proteomes" id="UP000095300"/>
    </source>
</evidence>
<dbReference type="AlphaFoldDB" id="A0A1I8PR86"/>
<evidence type="ECO:0000313" key="1">
    <source>
        <dbReference type="EnsemblMetazoa" id="SCAU010364-PA"/>
    </source>
</evidence>
<sequence length="326" mass="35861">MEHKQDNELLLNAIKNKFAAQPEEAASFSPPKFMIPSLKIGSNNGPTSGLTSSCAAAKAAYQEQTGTSPLNQYLLKQLQERNNTTTQSDTLNNFVLPDLQNVGIVDKTTLTQQTFEIPLLNKRIATTTFNNNSVPMSSLTTAIDKLDLKEIVAAAASTSNITNNADIPQPAPTSVATIDLTTALASKSSHLGTPPTRTFKHNKSRHQSTTTDIDFEIPFIDCDRLDNSSTSKLVLLAAQANEYCQIDVSHITLNPPSCVQDPSAVGHFLCCIVDKHYVPCPLKHLTSTQQYKKPVKHDIKPFEFDTKSPDDIVLASLEKYQRRHFH</sequence>
<organism evidence="1 2">
    <name type="scientific">Stomoxys calcitrans</name>
    <name type="common">Stable fly</name>
    <name type="synonym">Conops calcitrans</name>
    <dbReference type="NCBI Taxonomy" id="35570"/>
    <lineage>
        <taxon>Eukaryota</taxon>
        <taxon>Metazoa</taxon>
        <taxon>Ecdysozoa</taxon>
        <taxon>Arthropoda</taxon>
        <taxon>Hexapoda</taxon>
        <taxon>Insecta</taxon>
        <taxon>Pterygota</taxon>
        <taxon>Neoptera</taxon>
        <taxon>Endopterygota</taxon>
        <taxon>Diptera</taxon>
        <taxon>Brachycera</taxon>
        <taxon>Muscomorpha</taxon>
        <taxon>Muscoidea</taxon>
        <taxon>Muscidae</taxon>
        <taxon>Stomoxys</taxon>
    </lineage>
</organism>
<name>A0A1I8PR86_STOCA</name>
<protein>
    <submittedName>
        <fullName evidence="1">Uncharacterized protein</fullName>
    </submittedName>
</protein>